<feature type="compositionally biased region" description="Polar residues" evidence="1">
    <location>
        <begin position="1"/>
        <end position="19"/>
    </location>
</feature>
<accession>A0AAW1XQ83</accession>
<evidence type="ECO:0000313" key="3">
    <source>
        <dbReference type="Proteomes" id="UP001457282"/>
    </source>
</evidence>
<dbReference type="Proteomes" id="UP001457282">
    <property type="component" value="Unassembled WGS sequence"/>
</dbReference>
<protein>
    <submittedName>
        <fullName evidence="2">Uncharacterized protein</fullName>
    </submittedName>
</protein>
<name>A0AAW1XQ83_RUBAR</name>
<reference evidence="2 3" key="1">
    <citation type="journal article" date="2023" name="G3 (Bethesda)">
        <title>A chromosome-length genome assembly and annotation of blackberry (Rubus argutus, cv. 'Hillquist').</title>
        <authorList>
            <person name="Bruna T."/>
            <person name="Aryal R."/>
            <person name="Dudchenko O."/>
            <person name="Sargent D.J."/>
            <person name="Mead D."/>
            <person name="Buti M."/>
            <person name="Cavallini A."/>
            <person name="Hytonen T."/>
            <person name="Andres J."/>
            <person name="Pham M."/>
            <person name="Weisz D."/>
            <person name="Mascagni F."/>
            <person name="Usai G."/>
            <person name="Natali L."/>
            <person name="Bassil N."/>
            <person name="Fernandez G.E."/>
            <person name="Lomsadze A."/>
            <person name="Armour M."/>
            <person name="Olukolu B."/>
            <person name="Poorten T."/>
            <person name="Britton C."/>
            <person name="Davik J."/>
            <person name="Ashrafi H."/>
            <person name="Aiden E.L."/>
            <person name="Borodovsky M."/>
            <person name="Worthington M."/>
        </authorList>
    </citation>
    <scope>NUCLEOTIDE SEQUENCE [LARGE SCALE GENOMIC DNA]</scope>
    <source>
        <strain evidence="2">PI 553951</strain>
    </source>
</reference>
<sequence length="72" mass="7990">MTRLNGEQGTPTPFGNQFTADDDMRPITGVTNCLRKRTSIVVKQQPRDEYRTGSCIAILFGLPKIMTQAICS</sequence>
<evidence type="ECO:0000313" key="2">
    <source>
        <dbReference type="EMBL" id="KAK9938335.1"/>
    </source>
</evidence>
<dbReference type="EMBL" id="JBEDUW010000003">
    <property type="protein sequence ID" value="KAK9938335.1"/>
    <property type="molecule type" value="Genomic_DNA"/>
</dbReference>
<gene>
    <name evidence="2" type="ORF">M0R45_015082</name>
</gene>
<keyword evidence="3" id="KW-1185">Reference proteome</keyword>
<feature type="region of interest" description="Disordered" evidence="1">
    <location>
        <begin position="1"/>
        <end position="23"/>
    </location>
</feature>
<comment type="caution">
    <text evidence="2">The sequence shown here is derived from an EMBL/GenBank/DDBJ whole genome shotgun (WGS) entry which is preliminary data.</text>
</comment>
<organism evidence="2 3">
    <name type="scientific">Rubus argutus</name>
    <name type="common">Southern blackberry</name>
    <dbReference type="NCBI Taxonomy" id="59490"/>
    <lineage>
        <taxon>Eukaryota</taxon>
        <taxon>Viridiplantae</taxon>
        <taxon>Streptophyta</taxon>
        <taxon>Embryophyta</taxon>
        <taxon>Tracheophyta</taxon>
        <taxon>Spermatophyta</taxon>
        <taxon>Magnoliopsida</taxon>
        <taxon>eudicotyledons</taxon>
        <taxon>Gunneridae</taxon>
        <taxon>Pentapetalae</taxon>
        <taxon>rosids</taxon>
        <taxon>fabids</taxon>
        <taxon>Rosales</taxon>
        <taxon>Rosaceae</taxon>
        <taxon>Rosoideae</taxon>
        <taxon>Rosoideae incertae sedis</taxon>
        <taxon>Rubus</taxon>
    </lineage>
</organism>
<proteinExistence type="predicted"/>
<dbReference type="AlphaFoldDB" id="A0AAW1XQ83"/>
<evidence type="ECO:0000256" key="1">
    <source>
        <dbReference type="SAM" id="MobiDB-lite"/>
    </source>
</evidence>